<evidence type="ECO:0000256" key="1">
    <source>
        <dbReference type="SAM" id="Phobius"/>
    </source>
</evidence>
<proteinExistence type="predicted"/>
<organism evidence="3 4">
    <name type="scientific">Glaciecola petra</name>
    <dbReference type="NCBI Taxonomy" id="3075602"/>
    <lineage>
        <taxon>Bacteria</taxon>
        <taxon>Pseudomonadati</taxon>
        <taxon>Pseudomonadota</taxon>
        <taxon>Gammaproteobacteria</taxon>
        <taxon>Alteromonadales</taxon>
        <taxon>Alteromonadaceae</taxon>
        <taxon>Glaciecola</taxon>
    </lineage>
</organism>
<keyword evidence="1" id="KW-1133">Transmembrane helix</keyword>
<evidence type="ECO:0000313" key="4">
    <source>
        <dbReference type="Proteomes" id="UP001253545"/>
    </source>
</evidence>
<protein>
    <recommendedName>
        <fullName evidence="5">PEP-CTERM sorting domain-containing protein</fullName>
    </recommendedName>
</protein>
<accession>A0ABU2ZW65</accession>
<feature type="signal peptide" evidence="2">
    <location>
        <begin position="1"/>
        <end position="27"/>
    </location>
</feature>
<feature type="chain" id="PRO_5047101106" description="PEP-CTERM sorting domain-containing protein" evidence="2">
    <location>
        <begin position="28"/>
        <end position="245"/>
    </location>
</feature>
<keyword evidence="1" id="KW-0472">Membrane</keyword>
<keyword evidence="1" id="KW-0812">Transmembrane</keyword>
<reference evidence="3 4" key="1">
    <citation type="submission" date="2023-09" db="EMBL/GenBank/DDBJ databases">
        <authorList>
            <person name="Rey-Velasco X."/>
        </authorList>
    </citation>
    <scope>NUCLEOTIDE SEQUENCE [LARGE SCALE GENOMIC DNA]</scope>
    <source>
        <strain evidence="3 4">P117</strain>
    </source>
</reference>
<sequence>MLITLKKMMTLISLIFLGFAASQSAQATLLLAGETIDVTATTFAEQPRLGGSVLHDEIIDDFAIIGGNPFFQVGVAVQNRVVRSTMTGELIFSPRIISLFNNTSGNFLIDSATIFGYSDFSLDVNYRTDGLGDRGPNQASRSADGDTLNFNFFTPLVVSNLFPNPQEDSYFFSLYSNATSYSLDGRMIIRGRHLDYPGESFTLSYANIAIPTIAQVSSPAIFVLFFCALVFTLRSKLFDKTYVRR</sequence>
<keyword evidence="2" id="KW-0732">Signal</keyword>
<gene>
    <name evidence="3" type="ORF">RM552_16645</name>
</gene>
<dbReference type="Proteomes" id="UP001253545">
    <property type="component" value="Unassembled WGS sequence"/>
</dbReference>
<keyword evidence="4" id="KW-1185">Reference proteome</keyword>
<dbReference type="EMBL" id="JAVRHX010000007">
    <property type="protein sequence ID" value="MDT0596486.1"/>
    <property type="molecule type" value="Genomic_DNA"/>
</dbReference>
<evidence type="ECO:0000256" key="2">
    <source>
        <dbReference type="SAM" id="SignalP"/>
    </source>
</evidence>
<evidence type="ECO:0000313" key="3">
    <source>
        <dbReference type="EMBL" id="MDT0596486.1"/>
    </source>
</evidence>
<name>A0ABU2ZW65_9ALTE</name>
<dbReference type="RefSeq" id="WP_311370010.1">
    <property type="nucleotide sequence ID" value="NZ_JAVRHX010000007.1"/>
</dbReference>
<evidence type="ECO:0008006" key="5">
    <source>
        <dbReference type="Google" id="ProtNLM"/>
    </source>
</evidence>
<feature type="transmembrane region" description="Helical" evidence="1">
    <location>
        <begin position="216"/>
        <end position="235"/>
    </location>
</feature>
<comment type="caution">
    <text evidence="3">The sequence shown here is derived from an EMBL/GenBank/DDBJ whole genome shotgun (WGS) entry which is preliminary data.</text>
</comment>